<evidence type="ECO:0000256" key="2">
    <source>
        <dbReference type="ARBA" id="ARBA00007975"/>
    </source>
</evidence>
<dbReference type="InterPro" id="IPR013121">
    <property type="entry name" value="Fe_red_NAD-bd_6"/>
</dbReference>
<evidence type="ECO:0000313" key="17">
    <source>
        <dbReference type="Proteomes" id="UP000029981"/>
    </source>
</evidence>
<keyword evidence="4" id="KW-0285">Flavoprotein</keyword>
<dbReference type="InterPro" id="IPR013130">
    <property type="entry name" value="Fe3_Rdtase_TM_dom"/>
</dbReference>
<feature type="transmembrane region" description="Helical" evidence="13">
    <location>
        <begin position="591"/>
        <end position="608"/>
    </location>
</feature>
<evidence type="ECO:0000259" key="15">
    <source>
        <dbReference type="PROSITE" id="PS51384"/>
    </source>
</evidence>
<reference evidence="16 17" key="2">
    <citation type="journal article" date="2009" name="PLoS ONE">
        <title>An integrated genetic and cytogenetic map of the cucumber genome.</title>
        <authorList>
            <person name="Ren Y."/>
            <person name="Zhang Z."/>
            <person name="Liu J."/>
            <person name="Staub J.E."/>
            <person name="Han Y."/>
            <person name="Cheng Z."/>
            <person name="Li X."/>
            <person name="Lu J."/>
            <person name="Miao H."/>
            <person name="Kang H."/>
            <person name="Xie B."/>
            <person name="Gu X."/>
            <person name="Wang X."/>
            <person name="Du Y."/>
            <person name="Jin W."/>
            <person name="Huang S."/>
        </authorList>
    </citation>
    <scope>NUCLEOTIDE SEQUENCE [LARGE SCALE GENOMIC DNA]</scope>
    <source>
        <strain evidence="17">cv. 9930</strain>
    </source>
</reference>
<evidence type="ECO:0000256" key="5">
    <source>
        <dbReference type="ARBA" id="ARBA00022692"/>
    </source>
</evidence>
<dbReference type="PROSITE" id="PS51384">
    <property type="entry name" value="FAD_FR"/>
    <property type="match status" value="1"/>
</dbReference>
<evidence type="ECO:0000256" key="4">
    <source>
        <dbReference type="ARBA" id="ARBA00022630"/>
    </source>
</evidence>
<evidence type="ECO:0000256" key="7">
    <source>
        <dbReference type="ARBA" id="ARBA00022827"/>
    </source>
</evidence>
<accession>A0A0A0KG09</accession>
<dbReference type="Gene3D" id="1.10.238.10">
    <property type="entry name" value="EF-hand"/>
    <property type="match status" value="1"/>
</dbReference>
<dbReference type="Gramene" id="KGN47337">
    <property type="protein sequence ID" value="KGN47337"/>
    <property type="gene ID" value="Csa_6G301070"/>
</dbReference>
<feature type="domain" description="EF-hand" evidence="14">
    <location>
        <begin position="147"/>
        <end position="182"/>
    </location>
</feature>
<dbReference type="AlphaFoldDB" id="A0A0A0KG09"/>
<evidence type="ECO:0000256" key="3">
    <source>
        <dbReference type="ARBA" id="ARBA00022559"/>
    </source>
</evidence>
<evidence type="ECO:0000256" key="6">
    <source>
        <dbReference type="ARBA" id="ARBA00022723"/>
    </source>
</evidence>
<feature type="domain" description="EF-hand" evidence="14">
    <location>
        <begin position="103"/>
        <end position="138"/>
    </location>
</feature>
<dbReference type="PANTHER" id="PTHR11972">
    <property type="entry name" value="NADPH OXIDASE"/>
    <property type="match status" value="1"/>
</dbReference>
<dbReference type="InterPro" id="IPR017927">
    <property type="entry name" value="FAD-bd_FR_type"/>
</dbReference>
<keyword evidence="6" id="KW-0479">Metal-binding</keyword>
<dbReference type="Proteomes" id="UP000029981">
    <property type="component" value="Chromosome 6"/>
</dbReference>
<keyword evidence="7" id="KW-0274">FAD</keyword>
<feature type="transmembrane region" description="Helical" evidence="13">
    <location>
        <begin position="402"/>
        <end position="423"/>
    </location>
</feature>
<evidence type="ECO:0000256" key="9">
    <source>
        <dbReference type="ARBA" id="ARBA00022857"/>
    </source>
</evidence>
<dbReference type="CDD" id="cd06186">
    <property type="entry name" value="NOX_Duox_like_FAD_NADP"/>
    <property type="match status" value="1"/>
</dbReference>
<protein>
    <submittedName>
        <fullName evidence="16">Uncharacterized protein</fullName>
    </submittedName>
</protein>
<dbReference type="PROSITE" id="PS50222">
    <property type="entry name" value="EF_HAND_2"/>
    <property type="match status" value="2"/>
</dbReference>
<dbReference type="Gene3D" id="2.40.30.10">
    <property type="entry name" value="Translation factors"/>
    <property type="match status" value="1"/>
</dbReference>
<keyword evidence="12 13" id="KW-0472">Membrane</keyword>
<name>A0A0A0KG09_CUCSA</name>
<evidence type="ECO:0000256" key="8">
    <source>
        <dbReference type="ARBA" id="ARBA00022837"/>
    </source>
</evidence>
<feature type="domain" description="FAD-binding FR-type" evidence="15">
    <location>
        <begin position="457"/>
        <end position="585"/>
    </location>
</feature>
<comment type="subcellular location">
    <subcellularLocation>
        <location evidence="1">Membrane</location>
        <topology evidence="1">Multi-pass membrane protein</topology>
    </subcellularLocation>
</comment>
<dbReference type="GO" id="GO:0005509">
    <property type="term" value="F:calcium ion binding"/>
    <property type="evidence" value="ECO:0007669"/>
    <property type="project" value="InterPro"/>
</dbReference>
<evidence type="ECO:0000256" key="13">
    <source>
        <dbReference type="SAM" id="Phobius"/>
    </source>
</evidence>
<proteinExistence type="inferred from homology"/>
<dbReference type="InterPro" id="IPR050369">
    <property type="entry name" value="RBOH/FRE"/>
</dbReference>
<dbReference type="InterPro" id="IPR018247">
    <property type="entry name" value="EF_Hand_1_Ca_BS"/>
</dbReference>
<dbReference type="GO" id="GO:0009653">
    <property type="term" value="P:anatomical structure morphogenesis"/>
    <property type="evidence" value="ECO:0007669"/>
    <property type="project" value="UniProtKB-ARBA"/>
</dbReference>
<sequence length="765" mass="88237">MANENSTQQPSSPFDPNKNNLLSFLDFSVVKSWDDVKTKFHQQMVNGKLFKKNFGVCIGFDERSKHFAYELFDVLSKRKKIKPDDGITLQQLKEFWDELKRDDQETRLAIFFDLCDLNDDDKISKEEIETILKWTASANNLKSIENQIENYASLIIKEFDPDGNGSIEKKHLKLLVKELSKSKEANVLKGEVDDEVSLWPDVCTLVRETLEVIKQNRKQIWFSTLWLAINVSLFIWKFNEYKEKKPFDYELINYCTGIAKGAAETLKFNMGLILFLACRRSLTTLKSTFLSSIFPFDDHIFFHMMVGLAISIATFIHMAMHLGCGFPLLSTLSLSYKLKGIIEPSFDHSKKPSNFDLISVPGVTGILMFSIMSCAFILGIHCLRKSSRGTRESCYHIIGFNAFWYAHRLLFLVYPLLILHGYFDSLASDWLNRTTWKYVAIPMLVYTSEGIYTIIKKQIYEVKVLKATVYSKNDLVALRLEKPKRFKYESGSYVYVNCEDIAACEWHPFSITSAPDDEYLSLHIRNAGDWTEKLVERFGKAVEGGKITKIGGIHRQENINDSKWESGEKYPKILIKGPYGAVTQDYKKYKVLLLIGFGTGATPMISILKDILNQIKTHEKEKSTDENGESKFKKAYFYWITRTEESFEWFKGVMNDVAEHDNGRVIEMNNHLSSIKREGDPRSVFVTILQNIQTKIEEIDFISRSRIRARHGKPDWETVFLKLKKEHSGKIGVFFCGDSSFNEVAIKCRKHSDDSTQFEYHHEGT</sequence>
<dbReference type="SFLD" id="SFLDG01169">
    <property type="entry name" value="NADPH_oxidase_subgroup_(NOX)"/>
    <property type="match status" value="1"/>
</dbReference>
<dbReference type="PROSITE" id="PS00018">
    <property type="entry name" value="EF_HAND_1"/>
    <property type="match status" value="1"/>
</dbReference>
<comment type="similarity">
    <text evidence="2">Belongs to the RBOH (TC 5.B.1.3) family.</text>
</comment>
<dbReference type="Pfam" id="PF08022">
    <property type="entry name" value="FAD_binding_8"/>
    <property type="match status" value="1"/>
</dbReference>
<dbReference type="GO" id="GO:0016175">
    <property type="term" value="F:superoxide-generating NAD(P)H oxidase activity"/>
    <property type="evidence" value="ECO:0007669"/>
    <property type="project" value="UniProtKB-ARBA"/>
</dbReference>
<evidence type="ECO:0000256" key="1">
    <source>
        <dbReference type="ARBA" id="ARBA00004141"/>
    </source>
</evidence>
<keyword evidence="10 13" id="KW-1133">Transmembrane helix</keyword>
<feature type="transmembrane region" description="Helical" evidence="13">
    <location>
        <begin position="435"/>
        <end position="455"/>
    </location>
</feature>
<evidence type="ECO:0000256" key="11">
    <source>
        <dbReference type="ARBA" id="ARBA00023002"/>
    </source>
</evidence>
<keyword evidence="11" id="KW-0560">Oxidoreductase</keyword>
<feature type="transmembrane region" description="Helical" evidence="13">
    <location>
        <begin position="299"/>
        <end position="320"/>
    </location>
</feature>
<dbReference type="PANTHER" id="PTHR11972:SF54">
    <property type="entry name" value="RESPIRATORY BURST OXIDASE HOMOLOG PROTEIN J-RELATED"/>
    <property type="match status" value="1"/>
</dbReference>
<dbReference type="InterPro" id="IPR013623">
    <property type="entry name" value="NADPH_Ox"/>
</dbReference>
<evidence type="ECO:0000313" key="16">
    <source>
        <dbReference type="EMBL" id="KGN47337.1"/>
    </source>
</evidence>
<reference evidence="16 17" key="3">
    <citation type="journal article" date="2010" name="BMC Genomics">
        <title>Transcriptome sequencing and comparative analysis of cucumber flowers with different sex types.</title>
        <authorList>
            <person name="Guo S."/>
            <person name="Zheng Y."/>
            <person name="Joung J.G."/>
            <person name="Liu S."/>
            <person name="Zhang Z."/>
            <person name="Crasta O.R."/>
            <person name="Sobral B.W."/>
            <person name="Xu Y."/>
            <person name="Huang S."/>
            <person name="Fei Z."/>
        </authorList>
    </citation>
    <scope>NUCLEOTIDE SEQUENCE [LARGE SCALE GENOMIC DNA]</scope>
    <source>
        <strain evidence="17">cv. 9930</strain>
    </source>
</reference>
<feature type="transmembrane region" description="Helical" evidence="13">
    <location>
        <begin position="220"/>
        <end position="238"/>
    </location>
</feature>
<feature type="transmembrane region" description="Helical" evidence="13">
    <location>
        <begin position="258"/>
        <end position="278"/>
    </location>
</feature>
<dbReference type="Pfam" id="PF01794">
    <property type="entry name" value="Ferric_reduct"/>
    <property type="match status" value="1"/>
</dbReference>
<keyword evidence="8" id="KW-0106">Calcium</keyword>
<gene>
    <name evidence="16" type="ORF">Csa_6G301070</name>
</gene>
<dbReference type="PRINTS" id="PR00466">
    <property type="entry name" value="GP91PHOX"/>
</dbReference>
<dbReference type="EMBL" id="CM002927">
    <property type="protein sequence ID" value="KGN47337.1"/>
    <property type="molecule type" value="Genomic_DNA"/>
</dbReference>
<feature type="transmembrane region" description="Helical" evidence="13">
    <location>
        <begin position="358"/>
        <end position="381"/>
    </location>
</feature>
<dbReference type="Pfam" id="PF08414">
    <property type="entry name" value="NADPH_Ox"/>
    <property type="match status" value="1"/>
</dbReference>
<dbReference type="GO" id="GO:0005886">
    <property type="term" value="C:plasma membrane"/>
    <property type="evidence" value="ECO:0000318"/>
    <property type="project" value="GO_Central"/>
</dbReference>
<dbReference type="GO" id="GO:0042742">
    <property type="term" value="P:defense response to bacterium"/>
    <property type="evidence" value="ECO:0007669"/>
    <property type="project" value="UniProtKB-ARBA"/>
</dbReference>
<dbReference type="SUPFAM" id="SSF47473">
    <property type="entry name" value="EF-hand"/>
    <property type="match status" value="1"/>
</dbReference>
<reference evidence="16 17" key="1">
    <citation type="journal article" date="2009" name="Nat. Genet.">
        <title>The genome of the cucumber, Cucumis sativus L.</title>
        <authorList>
            <person name="Huang S."/>
            <person name="Li R."/>
            <person name="Zhang Z."/>
            <person name="Li L."/>
            <person name="Gu X."/>
            <person name="Fan W."/>
            <person name="Lucas W.J."/>
            <person name="Wang X."/>
            <person name="Xie B."/>
            <person name="Ni P."/>
            <person name="Ren Y."/>
            <person name="Zhu H."/>
            <person name="Li J."/>
            <person name="Lin K."/>
            <person name="Jin W."/>
            <person name="Fei Z."/>
            <person name="Li G."/>
            <person name="Staub J."/>
            <person name="Kilian A."/>
            <person name="van der Vossen E.A."/>
            <person name="Wu Y."/>
            <person name="Guo J."/>
            <person name="He J."/>
            <person name="Jia Z."/>
            <person name="Ren Y."/>
            <person name="Tian G."/>
            <person name="Lu Y."/>
            <person name="Ruan J."/>
            <person name="Qian W."/>
            <person name="Wang M."/>
            <person name="Huang Q."/>
            <person name="Li B."/>
            <person name="Xuan Z."/>
            <person name="Cao J."/>
            <person name="Asan"/>
            <person name="Wu Z."/>
            <person name="Zhang J."/>
            <person name="Cai Q."/>
            <person name="Bai Y."/>
            <person name="Zhao B."/>
            <person name="Han Y."/>
            <person name="Li Y."/>
            <person name="Li X."/>
            <person name="Wang S."/>
            <person name="Shi Q."/>
            <person name="Liu S."/>
            <person name="Cho W.K."/>
            <person name="Kim J.Y."/>
            <person name="Xu Y."/>
            <person name="Heller-Uszynska K."/>
            <person name="Miao H."/>
            <person name="Cheng Z."/>
            <person name="Zhang S."/>
            <person name="Wu J."/>
            <person name="Yang Y."/>
            <person name="Kang H."/>
            <person name="Li M."/>
            <person name="Liang H."/>
            <person name="Ren X."/>
            <person name="Shi Z."/>
            <person name="Wen M."/>
            <person name="Jian M."/>
            <person name="Yang H."/>
            <person name="Zhang G."/>
            <person name="Yang Z."/>
            <person name="Chen R."/>
            <person name="Liu S."/>
            <person name="Li J."/>
            <person name="Ma L."/>
            <person name="Liu H."/>
            <person name="Zhou Y."/>
            <person name="Zhao J."/>
            <person name="Fang X."/>
            <person name="Li G."/>
            <person name="Fang L."/>
            <person name="Li Y."/>
            <person name="Liu D."/>
            <person name="Zheng H."/>
            <person name="Zhang Y."/>
            <person name="Qin N."/>
            <person name="Li Z."/>
            <person name="Yang G."/>
            <person name="Yang S."/>
            <person name="Bolund L."/>
            <person name="Kristiansen K."/>
            <person name="Zheng H."/>
            <person name="Li S."/>
            <person name="Zhang X."/>
            <person name="Yang H."/>
            <person name="Wang J."/>
            <person name="Sun R."/>
            <person name="Zhang B."/>
            <person name="Jiang S."/>
            <person name="Wang J."/>
            <person name="Du Y."/>
            <person name="Li S."/>
        </authorList>
    </citation>
    <scope>NUCLEOTIDE SEQUENCE [LARGE SCALE GENOMIC DNA]</scope>
    <source>
        <strain evidence="17">cv. 9930</strain>
    </source>
</reference>
<reference evidence="16 17" key="4">
    <citation type="journal article" date="2011" name="BMC Genomics">
        <title>RNA-Seq improves annotation of protein-coding genes in the cucumber genome.</title>
        <authorList>
            <person name="Li Z."/>
            <person name="Zhang Z."/>
            <person name="Yan P."/>
            <person name="Huang S."/>
            <person name="Fei Z."/>
            <person name="Lin K."/>
        </authorList>
    </citation>
    <scope>NUCLEOTIDE SEQUENCE [LARGE SCALE GENOMIC DNA]</scope>
    <source>
        <strain evidence="17">cv. 9930</strain>
    </source>
</reference>
<dbReference type="GO" id="GO:0016174">
    <property type="term" value="F:NAD(P)H oxidase H2O2-forming activity"/>
    <property type="evidence" value="ECO:0000318"/>
    <property type="project" value="GO_Central"/>
</dbReference>
<dbReference type="GO" id="GO:0004601">
    <property type="term" value="F:peroxidase activity"/>
    <property type="evidence" value="ECO:0007669"/>
    <property type="project" value="UniProtKB-KW"/>
</dbReference>
<dbReference type="SUPFAM" id="SSF52343">
    <property type="entry name" value="Ferredoxin reductase-like, C-terminal NADP-linked domain"/>
    <property type="match status" value="1"/>
</dbReference>
<dbReference type="OrthoDB" id="167398at2759"/>
<dbReference type="Gene3D" id="3.40.50.80">
    <property type="entry name" value="Nucleotide-binding domain of ferredoxin-NADP reductase (FNR) module"/>
    <property type="match status" value="1"/>
</dbReference>
<dbReference type="InterPro" id="IPR011992">
    <property type="entry name" value="EF-hand-dom_pair"/>
</dbReference>
<dbReference type="InterPro" id="IPR013112">
    <property type="entry name" value="FAD-bd_8"/>
</dbReference>
<dbReference type="Pfam" id="PF08030">
    <property type="entry name" value="NAD_binding_6"/>
    <property type="match status" value="1"/>
</dbReference>
<dbReference type="InterPro" id="IPR000778">
    <property type="entry name" value="Cyt_b245_heavy_chain"/>
</dbReference>
<evidence type="ECO:0000259" key="14">
    <source>
        <dbReference type="PROSITE" id="PS50222"/>
    </source>
</evidence>
<keyword evidence="5 13" id="KW-0812">Transmembrane</keyword>
<evidence type="ECO:0000256" key="12">
    <source>
        <dbReference type="ARBA" id="ARBA00023136"/>
    </source>
</evidence>
<dbReference type="eggNOG" id="KOG0039">
    <property type="taxonomic scope" value="Eukaryota"/>
</dbReference>
<keyword evidence="9" id="KW-0521">NADP</keyword>
<organism evidence="16 17">
    <name type="scientific">Cucumis sativus</name>
    <name type="common">Cucumber</name>
    <dbReference type="NCBI Taxonomy" id="3659"/>
    <lineage>
        <taxon>Eukaryota</taxon>
        <taxon>Viridiplantae</taxon>
        <taxon>Streptophyta</taxon>
        <taxon>Embryophyta</taxon>
        <taxon>Tracheophyta</taxon>
        <taxon>Spermatophyta</taxon>
        <taxon>Magnoliopsida</taxon>
        <taxon>eudicotyledons</taxon>
        <taxon>Gunneridae</taxon>
        <taxon>Pentapetalae</taxon>
        <taxon>rosids</taxon>
        <taxon>fabids</taxon>
        <taxon>Cucurbitales</taxon>
        <taxon>Cucurbitaceae</taxon>
        <taxon>Benincaseae</taxon>
        <taxon>Cucumis</taxon>
    </lineage>
</organism>
<dbReference type="InterPro" id="IPR017938">
    <property type="entry name" value="Riboflavin_synthase-like_b-brl"/>
</dbReference>
<dbReference type="SUPFAM" id="SSF63380">
    <property type="entry name" value="Riboflavin synthase domain-like"/>
    <property type="match status" value="1"/>
</dbReference>
<keyword evidence="17" id="KW-1185">Reference proteome</keyword>
<evidence type="ECO:0000256" key="10">
    <source>
        <dbReference type="ARBA" id="ARBA00022989"/>
    </source>
</evidence>
<dbReference type="InterPro" id="IPR002048">
    <property type="entry name" value="EF_hand_dom"/>
</dbReference>
<dbReference type="FunFam" id="2.40.30.10:FF:000059">
    <property type="entry name" value="dual oxidase isoform X1"/>
    <property type="match status" value="1"/>
</dbReference>
<keyword evidence="3" id="KW-0575">Peroxidase</keyword>
<dbReference type="InterPro" id="IPR039261">
    <property type="entry name" value="FNR_nucleotide-bd"/>
</dbReference>